<protein>
    <submittedName>
        <fullName evidence="2">Uncharacterized protein</fullName>
    </submittedName>
</protein>
<dbReference type="HOGENOM" id="CLU_1592966_0_0_9"/>
<feature type="transmembrane region" description="Helical" evidence="1">
    <location>
        <begin position="34"/>
        <end position="53"/>
    </location>
</feature>
<dbReference type="RefSeq" id="WP_025333322.1">
    <property type="nucleotide sequence ID" value="NZ_CP004078.1"/>
</dbReference>
<dbReference type="Proteomes" id="UP000019772">
    <property type="component" value="Chromosome"/>
</dbReference>
<gene>
    <name evidence="2" type="ORF">PSAB_04060</name>
</gene>
<feature type="transmembrane region" description="Helical" evidence="1">
    <location>
        <begin position="65"/>
        <end position="84"/>
    </location>
</feature>
<feature type="transmembrane region" description="Helical" evidence="1">
    <location>
        <begin position="141"/>
        <end position="161"/>
    </location>
</feature>
<dbReference type="PATRIC" id="fig|1268072.3.peg.837"/>
<keyword evidence="1" id="KW-0812">Transmembrane</keyword>
<evidence type="ECO:0000256" key="1">
    <source>
        <dbReference type="SAM" id="Phobius"/>
    </source>
</evidence>
<sequence>MKRSVRSAALRMLLGFSWFSYAWIAQFTDITKPYFVVFLTAVLAAIIMMKTRAREEGEFSSGRKRWVYGLYAQQIILITSSYFILKSFEYEHIFPSILSMSVGVFFMTLAGSSGDISAYALGFALVLIGVTGSFLSVETQWNVEMSAGTVLFLTGIVQLIWTKKLTG</sequence>
<keyword evidence="3" id="KW-1185">Reference proteome</keyword>
<organism evidence="2 3">
    <name type="scientific">Paenibacillus sabinae T27</name>
    <dbReference type="NCBI Taxonomy" id="1268072"/>
    <lineage>
        <taxon>Bacteria</taxon>
        <taxon>Bacillati</taxon>
        <taxon>Bacillota</taxon>
        <taxon>Bacilli</taxon>
        <taxon>Bacillales</taxon>
        <taxon>Paenibacillaceae</taxon>
        <taxon>Paenibacillus</taxon>
    </lineage>
</organism>
<dbReference type="AlphaFoldDB" id="X4ZTQ6"/>
<proteinExistence type="predicted"/>
<evidence type="ECO:0000313" key="2">
    <source>
        <dbReference type="EMBL" id="AHV95748.1"/>
    </source>
</evidence>
<feature type="transmembrane region" description="Helical" evidence="1">
    <location>
        <begin position="116"/>
        <end position="135"/>
    </location>
</feature>
<dbReference type="STRING" id="1268072.PSAB_04060"/>
<dbReference type="EMBL" id="CP004078">
    <property type="protein sequence ID" value="AHV95748.1"/>
    <property type="molecule type" value="Genomic_DNA"/>
</dbReference>
<keyword evidence="1" id="KW-1133">Transmembrane helix</keyword>
<name>X4ZTQ6_9BACL</name>
<reference evidence="2 3" key="1">
    <citation type="journal article" date="2014" name="PLoS Genet.">
        <title>Comparative Genomic Analysis of N2-Fixing and Non-N2-Fixing Paenibacillus spp.: Organization, Evolution and Expression of the Nitrogen Fixation Genes.</title>
        <authorList>
            <person name="Xie J.B."/>
            <person name="Du Z."/>
            <person name="Bai L."/>
            <person name="Tian C."/>
            <person name="Zhang Y."/>
            <person name="Xie J.Y."/>
            <person name="Wang T."/>
            <person name="Liu X."/>
            <person name="Chen X."/>
            <person name="Cheng Q."/>
            <person name="Chen S."/>
            <person name="Li J."/>
        </authorList>
    </citation>
    <scope>NUCLEOTIDE SEQUENCE [LARGE SCALE GENOMIC DNA]</scope>
    <source>
        <strain evidence="2 3">T27</strain>
    </source>
</reference>
<keyword evidence="1" id="KW-0472">Membrane</keyword>
<dbReference type="KEGG" id="psab:PSAB_04060"/>
<accession>X4ZTQ6</accession>
<evidence type="ECO:0000313" key="3">
    <source>
        <dbReference type="Proteomes" id="UP000019772"/>
    </source>
</evidence>